<reference evidence="5 6" key="1">
    <citation type="submission" date="2024-11" db="EMBL/GenBank/DDBJ databases">
        <title>A near-complete genome assembly of Cinchona calisaya.</title>
        <authorList>
            <person name="Lian D.C."/>
            <person name="Zhao X.W."/>
            <person name="Wei L."/>
        </authorList>
    </citation>
    <scope>NUCLEOTIDE SEQUENCE [LARGE SCALE GENOMIC DNA]</scope>
    <source>
        <tissue evidence="5">Nenye</tissue>
    </source>
</reference>
<sequence>MNECEEVEELTAMSLDNISSLEARYLDFCKKHMVQPKSAILSWLHKAVLQRNNHQKCTIAVFLDELDDRDITPLIDVFVDVQCDAVNILSKSPCFLNQESILSLICAASSKLQVVDLQNISVGKDIICDIFQVGLNGHQLNVRFNEFRTLNFAGSFMLLHTINLDFCYSLNKLENDFFAHMPNLMRISICGTRVANLWTASAALSRLTSLVELRFQNCVCCKETGPCPALSKERIDLACDGTGERHLNEHSKSSQTTISVRNVAYRSTFQDGSTRLVPVGDSSKNCETHSITQNSTADRLVAKVSYNLHGISSMHLSSDANLYQLVSHGKLEIEEESKSPTSVLDLDVEDSSVASKIKVLENPSPICFENHYREYMIISLPRLQVLDNVLIRKVDREMAKTVFSTYFEYLPYKRKHRGSIVSILHMRESGTSCMYQEGFTRRKQSSFCEKSKFFYTRSISAAKLGSSATMSQIGNIVGEDGRIVRPRQFEYHPSDSALMGFGTLDGEVVIINHEKGSIFNRIPAFQYTNHAVSAIALCWLNKHPSKLLVGYDNGSLRLYDINQVATNVKDSWWTSSSKIYDDFHQLTSVHVNSTDEKFLTSGYSRKLAVYDVCTGRRLHLFTDMHHETINVAKFAHYSPHLLVTSSYDRDVKMWDIRQKTTQPCYIASSSRGNVMVCFSPDDLYLLVSAVDNEVRQLSAVDGRLYTRFEISSTGSSHNFTRSYYMNRRDYIISGSSDESVIRICCAQTGRRLRDIHLEDRRLGCSMYVQSLRGDPFRHFHMAVLAACVRPSSLWEIIKVNLLS</sequence>
<dbReference type="EMBL" id="JBJUIK010000005">
    <property type="protein sequence ID" value="KAL3526848.1"/>
    <property type="molecule type" value="Genomic_DNA"/>
</dbReference>
<dbReference type="Gene3D" id="2.130.10.10">
    <property type="entry name" value="YVTN repeat-like/Quinoprotein amine dehydrogenase"/>
    <property type="match status" value="1"/>
</dbReference>
<accession>A0ABD3AAY4</accession>
<feature type="domain" description="U2A'/phosphoprotein 32 family A C-terminal" evidence="4">
    <location>
        <begin position="369"/>
        <end position="387"/>
    </location>
</feature>
<dbReference type="AlphaFoldDB" id="A0ABD3AAY4"/>
<dbReference type="InterPro" id="IPR036322">
    <property type="entry name" value="WD40_repeat_dom_sf"/>
</dbReference>
<organism evidence="5 6">
    <name type="scientific">Cinchona calisaya</name>
    <dbReference type="NCBI Taxonomy" id="153742"/>
    <lineage>
        <taxon>Eukaryota</taxon>
        <taxon>Viridiplantae</taxon>
        <taxon>Streptophyta</taxon>
        <taxon>Embryophyta</taxon>
        <taxon>Tracheophyta</taxon>
        <taxon>Spermatophyta</taxon>
        <taxon>Magnoliopsida</taxon>
        <taxon>eudicotyledons</taxon>
        <taxon>Gunneridae</taxon>
        <taxon>Pentapetalae</taxon>
        <taxon>asterids</taxon>
        <taxon>lamiids</taxon>
        <taxon>Gentianales</taxon>
        <taxon>Rubiaceae</taxon>
        <taxon>Cinchonoideae</taxon>
        <taxon>Cinchoneae</taxon>
        <taxon>Cinchona</taxon>
    </lineage>
</organism>
<dbReference type="SMART" id="SM00320">
    <property type="entry name" value="WD40"/>
    <property type="match status" value="4"/>
</dbReference>
<dbReference type="Proteomes" id="UP001630127">
    <property type="component" value="Unassembled WGS sequence"/>
</dbReference>
<dbReference type="InterPro" id="IPR032675">
    <property type="entry name" value="LRR_dom_sf"/>
</dbReference>
<keyword evidence="1 3" id="KW-0853">WD repeat</keyword>
<protein>
    <recommendedName>
        <fullName evidence="4">U2A'/phosphoprotein 32 family A C-terminal domain-containing protein</fullName>
    </recommendedName>
</protein>
<dbReference type="Pfam" id="PF00400">
    <property type="entry name" value="WD40"/>
    <property type="match status" value="1"/>
</dbReference>
<dbReference type="InterPro" id="IPR046377">
    <property type="entry name" value="DHU1"/>
</dbReference>
<dbReference type="InterPro" id="IPR019775">
    <property type="entry name" value="WD40_repeat_CS"/>
</dbReference>
<dbReference type="PANTHER" id="PTHR47201">
    <property type="entry name" value="BNAC09G30780D PROTEIN"/>
    <property type="match status" value="1"/>
</dbReference>
<dbReference type="InterPro" id="IPR001680">
    <property type="entry name" value="WD40_rpt"/>
</dbReference>
<dbReference type="PROSITE" id="PS50082">
    <property type="entry name" value="WD_REPEATS_2"/>
    <property type="match status" value="1"/>
</dbReference>
<evidence type="ECO:0000313" key="5">
    <source>
        <dbReference type="EMBL" id="KAL3526848.1"/>
    </source>
</evidence>
<dbReference type="InterPro" id="IPR015943">
    <property type="entry name" value="WD40/YVTN_repeat-like_dom_sf"/>
</dbReference>
<keyword evidence="2" id="KW-0677">Repeat</keyword>
<comment type="caution">
    <text evidence="5">The sequence shown here is derived from an EMBL/GenBank/DDBJ whole genome shotgun (WGS) entry which is preliminary data.</text>
</comment>
<dbReference type="SUPFAM" id="SSF50978">
    <property type="entry name" value="WD40 repeat-like"/>
    <property type="match status" value="1"/>
</dbReference>
<evidence type="ECO:0000256" key="3">
    <source>
        <dbReference type="PROSITE-ProRule" id="PRU00221"/>
    </source>
</evidence>
<feature type="repeat" description="WD" evidence="3">
    <location>
        <begin position="622"/>
        <end position="657"/>
    </location>
</feature>
<evidence type="ECO:0000259" key="4">
    <source>
        <dbReference type="SMART" id="SM00446"/>
    </source>
</evidence>
<dbReference type="PANTHER" id="PTHR47201:SF3">
    <property type="entry name" value="U2A'_PHOSPHOPROTEIN 32 FAMILY A C-TERMINAL DOMAIN-CONTAINING PROTEIN"/>
    <property type="match status" value="1"/>
</dbReference>
<dbReference type="InterPro" id="IPR003603">
    <property type="entry name" value="U2A'_phosphoprotein32A_C"/>
</dbReference>
<dbReference type="Gene3D" id="3.80.10.10">
    <property type="entry name" value="Ribonuclease Inhibitor"/>
    <property type="match status" value="1"/>
</dbReference>
<evidence type="ECO:0000256" key="2">
    <source>
        <dbReference type="ARBA" id="ARBA00022737"/>
    </source>
</evidence>
<gene>
    <name evidence="5" type="ORF">ACH5RR_011504</name>
</gene>
<dbReference type="SUPFAM" id="SSF52058">
    <property type="entry name" value="L domain-like"/>
    <property type="match status" value="1"/>
</dbReference>
<keyword evidence="6" id="KW-1185">Reference proteome</keyword>
<proteinExistence type="predicted"/>
<dbReference type="PROSITE" id="PS00678">
    <property type="entry name" value="WD_REPEATS_1"/>
    <property type="match status" value="1"/>
</dbReference>
<evidence type="ECO:0000256" key="1">
    <source>
        <dbReference type="ARBA" id="ARBA00022574"/>
    </source>
</evidence>
<dbReference type="InterPro" id="IPR048514">
    <property type="entry name" value="DHU1_N"/>
</dbReference>
<dbReference type="Pfam" id="PF20919">
    <property type="entry name" value="DHU1_N"/>
    <property type="match status" value="2"/>
</dbReference>
<name>A0ABD3AAY4_9GENT</name>
<dbReference type="SMART" id="SM00446">
    <property type="entry name" value="LRRcap"/>
    <property type="match status" value="1"/>
</dbReference>
<evidence type="ECO:0000313" key="6">
    <source>
        <dbReference type="Proteomes" id="UP001630127"/>
    </source>
</evidence>